<dbReference type="SUPFAM" id="SSF63817">
    <property type="entry name" value="Sortase"/>
    <property type="match status" value="1"/>
</dbReference>
<dbReference type="AlphaFoldDB" id="A0A2M6WEQ9"/>
<dbReference type="EMBL" id="PFBJ01000006">
    <property type="protein sequence ID" value="PIT91256.1"/>
    <property type="molecule type" value="Genomic_DNA"/>
</dbReference>
<dbReference type="Gene3D" id="2.40.260.10">
    <property type="entry name" value="Sortase"/>
    <property type="match status" value="1"/>
</dbReference>
<dbReference type="GO" id="GO:0016787">
    <property type="term" value="F:hydrolase activity"/>
    <property type="evidence" value="ECO:0007669"/>
    <property type="project" value="UniProtKB-KW"/>
</dbReference>
<dbReference type="InterPro" id="IPR042001">
    <property type="entry name" value="Sortase_F"/>
</dbReference>
<dbReference type="InterPro" id="IPR005754">
    <property type="entry name" value="Sortase"/>
</dbReference>
<comment type="caution">
    <text evidence="2">The sequence shown here is derived from an EMBL/GenBank/DDBJ whole genome shotgun (WGS) entry which is preliminary data.</text>
</comment>
<dbReference type="CDD" id="cd05829">
    <property type="entry name" value="Sortase_F"/>
    <property type="match status" value="1"/>
</dbReference>
<protein>
    <submittedName>
        <fullName evidence="2">Sortase</fullName>
    </submittedName>
</protein>
<organism evidence="2 3">
    <name type="scientific">Candidatus Kaiserbacteria bacterium CG10_big_fil_rev_8_21_14_0_10_49_17</name>
    <dbReference type="NCBI Taxonomy" id="1974609"/>
    <lineage>
        <taxon>Bacteria</taxon>
        <taxon>Candidatus Kaiseribacteriota</taxon>
    </lineage>
</organism>
<dbReference type="Proteomes" id="UP000228809">
    <property type="component" value="Unassembled WGS sequence"/>
</dbReference>
<reference evidence="3" key="1">
    <citation type="submission" date="2017-09" db="EMBL/GenBank/DDBJ databases">
        <title>Depth-based differentiation of microbial function through sediment-hosted aquifers and enrichment of novel symbionts in the deep terrestrial subsurface.</title>
        <authorList>
            <person name="Probst A.J."/>
            <person name="Ladd B."/>
            <person name="Jarett J.K."/>
            <person name="Geller-Mcgrath D.E."/>
            <person name="Sieber C.M.K."/>
            <person name="Emerson J.B."/>
            <person name="Anantharaman K."/>
            <person name="Thomas B.C."/>
            <person name="Malmstrom R."/>
            <person name="Stieglmeier M."/>
            <person name="Klingl A."/>
            <person name="Woyke T."/>
            <person name="Ryan C.M."/>
            <person name="Banfield J.F."/>
        </authorList>
    </citation>
    <scope>NUCLEOTIDE SEQUENCE [LARGE SCALE GENOMIC DNA]</scope>
</reference>
<evidence type="ECO:0000256" key="1">
    <source>
        <dbReference type="ARBA" id="ARBA00022801"/>
    </source>
</evidence>
<accession>A0A2M6WEQ9</accession>
<name>A0A2M6WEQ9_9BACT</name>
<keyword evidence="1" id="KW-0378">Hydrolase</keyword>
<evidence type="ECO:0000313" key="3">
    <source>
        <dbReference type="Proteomes" id="UP000228809"/>
    </source>
</evidence>
<gene>
    <name evidence="2" type="ORF">COU17_01350</name>
</gene>
<dbReference type="InterPro" id="IPR023365">
    <property type="entry name" value="Sortase_dom-sf"/>
</dbReference>
<proteinExistence type="predicted"/>
<dbReference type="Pfam" id="PF04203">
    <property type="entry name" value="Sortase"/>
    <property type="match status" value="1"/>
</dbReference>
<evidence type="ECO:0000313" key="2">
    <source>
        <dbReference type="EMBL" id="PIT91256.1"/>
    </source>
</evidence>
<sequence>MYWPQWHTLFIAFCIASVLTGGLGLVVHAGSLIPYTVDAQLASTFSGLTAPQDTHAAHGGATPVVPAVLRIPALDVEARVQHVGLHPSGRMAVPSNYSDVAWYKSGALPGEYGSAVIAGHLDDSLGFQAVFARLGDLSVGDLVYVEDVFGNERVFRVKTKAVYSTDFAPVDKIFNDTSGQHLTLITCDGAWDSGKKSYERRLVVYTEAL</sequence>